<protein>
    <submittedName>
        <fullName evidence="2">Uncharacterized protein</fullName>
    </submittedName>
</protein>
<accession>A0A1V0DYA7</accession>
<sequence>MAASKKTEVAQAKEAGLPAELMDELALDGEQHRETMSKDDMSIPFLAILQSLSPQCTRGEAEYIKGAEPSDLFDTVTQRLFKTRDEDDNAIPAEIRIMPIHYKRSFIEWVPRNKGGGMVQEYSVEDGLSINTARNDMNQDIIQDGSPLGTPGNQLVDTHTHFVFVIHPDGSFEPMILALSSTQLKPSKDLNNMVSKHRLPNGAQAARFFGVYSITTQFRSNEKGSWYIWKFEKVDDVAANNDLLPMYREAKTFVEGIKSGEHKADYSKMDGEENPGTDDAAPADGGGDGDEEIPF</sequence>
<dbReference type="OrthoDB" id="5814at10239"/>
<dbReference type="EMBL" id="KY606587">
    <property type="protein sequence ID" value="ARB06129.1"/>
    <property type="molecule type" value="Genomic_DNA"/>
</dbReference>
<feature type="region of interest" description="Disordered" evidence="1">
    <location>
        <begin position="264"/>
        <end position="295"/>
    </location>
</feature>
<organism evidence="2 3">
    <name type="scientific">Dinoroseobacter phage vB_DshS-R5C</name>
    <dbReference type="NCBI Taxonomy" id="1965368"/>
    <lineage>
        <taxon>Viruses</taxon>
        <taxon>Duplodnaviria</taxon>
        <taxon>Heunggongvirae</taxon>
        <taxon>Uroviricota</taxon>
        <taxon>Caudoviricetes</taxon>
        <taxon>Nanhaivirus</taxon>
        <taxon>Nanhaivirus D5C</taxon>
    </lineage>
</organism>
<proteinExistence type="predicted"/>
<reference evidence="2 3" key="1">
    <citation type="submission" date="2017-02" db="EMBL/GenBank/DDBJ databases">
        <title>A novel roseosiphophage isolated from the oligotrophic South China Sea.</title>
        <authorList>
            <person name="Yang Y."/>
            <person name="Cai L."/>
            <person name="Zhang R."/>
        </authorList>
    </citation>
    <scope>NUCLEOTIDE SEQUENCE [LARGE SCALE GENOMIC DNA]</scope>
</reference>
<evidence type="ECO:0000256" key="1">
    <source>
        <dbReference type="SAM" id="MobiDB-lite"/>
    </source>
</evidence>
<dbReference type="Proteomes" id="UP000224401">
    <property type="component" value="Segment"/>
</dbReference>
<dbReference type="InterPro" id="IPR056957">
    <property type="entry name" value="Pam3_Gp34-like"/>
</dbReference>
<dbReference type="Pfam" id="PF23977">
    <property type="entry name" value="Pam3_Gp34"/>
    <property type="match status" value="1"/>
</dbReference>
<keyword evidence="3" id="KW-1185">Reference proteome</keyword>
<gene>
    <name evidence="2" type="ORF">vBDshSR5C_75</name>
</gene>
<evidence type="ECO:0000313" key="2">
    <source>
        <dbReference type="EMBL" id="ARB06129.1"/>
    </source>
</evidence>
<name>A0A1V0DYA7_9CAUD</name>
<evidence type="ECO:0000313" key="3">
    <source>
        <dbReference type="Proteomes" id="UP000224401"/>
    </source>
</evidence>